<organism evidence="2 3">
    <name type="scientific">Acetobacterium wieringae</name>
    <dbReference type="NCBI Taxonomy" id="52694"/>
    <lineage>
        <taxon>Bacteria</taxon>
        <taxon>Bacillati</taxon>
        <taxon>Bacillota</taxon>
        <taxon>Clostridia</taxon>
        <taxon>Eubacteriales</taxon>
        <taxon>Eubacteriaceae</taxon>
        <taxon>Acetobacterium</taxon>
    </lineage>
</organism>
<evidence type="ECO:0000313" key="3">
    <source>
        <dbReference type="Proteomes" id="UP001163550"/>
    </source>
</evidence>
<dbReference type="InterPro" id="IPR019267">
    <property type="entry name" value="CRISPR-assoc_Cas6_C"/>
</dbReference>
<dbReference type="Gene3D" id="3.30.70.1900">
    <property type="match status" value="1"/>
</dbReference>
<dbReference type="Pfam" id="PF10040">
    <property type="entry name" value="CRISPR_Cas6"/>
    <property type="match status" value="1"/>
</dbReference>
<dbReference type="RefSeq" id="WP_263992511.1">
    <property type="nucleotide sequence ID" value="NZ_CP087994.1"/>
</dbReference>
<protein>
    <submittedName>
        <fullName evidence="2">CRISPR system precrRNA processing endoribonuclease RAMP protein Cas6</fullName>
    </submittedName>
</protein>
<reference evidence="2" key="1">
    <citation type="submission" date="2021-11" db="EMBL/GenBank/DDBJ databases">
        <title>Isoprene-degrading acetogen.</title>
        <authorList>
            <person name="Yang Y."/>
            <person name="Jin H."/>
            <person name="Yan J."/>
        </authorList>
    </citation>
    <scope>NUCLEOTIDE SEQUENCE</scope>
    <source>
        <strain evidence="2">Berkeley</strain>
    </source>
</reference>
<accession>A0ABY6HDJ3</accession>
<gene>
    <name evidence="2" type="primary">cas6</name>
    <name evidence="2" type="ORF">LNN31_12660</name>
</gene>
<keyword evidence="3" id="KW-1185">Reference proteome</keyword>
<feature type="domain" description="CRISPR-associated protein Cas6 C-terminal" evidence="1">
    <location>
        <begin position="120"/>
        <end position="233"/>
    </location>
</feature>
<evidence type="ECO:0000259" key="1">
    <source>
        <dbReference type="Pfam" id="PF10040"/>
    </source>
</evidence>
<dbReference type="Proteomes" id="UP001163550">
    <property type="component" value="Chromosome"/>
</dbReference>
<sequence length="237" mass="27340">MGISLFRNHCKLDNPQCDSCKDGGSCPYVAVFKTKNQESIPNPYVISVSYPGKSNYQSGEFLIFSITLFGAAVCYEDDIIEAIEKMSIGKIENTTIELLELRRREWHDDVAPKDADSLRLDFITPTEIYCNKKMVTELDFFTFRDSLFRRLAGVINHYGEREFVLPYQLMTEKPRIETISSLNERRFYTSQQPINGVVGSVRYFGEISRYLPYIELGKQLHLGKKTTRSCGQYDYII</sequence>
<proteinExistence type="predicted"/>
<evidence type="ECO:0000313" key="2">
    <source>
        <dbReference type="EMBL" id="UYO61631.1"/>
    </source>
</evidence>
<name>A0ABY6HDJ3_9FIRM</name>
<dbReference type="EMBL" id="CP087994">
    <property type="protein sequence ID" value="UYO61631.1"/>
    <property type="molecule type" value="Genomic_DNA"/>
</dbReference>